<dbReference type="InterPro" id="IPR011993">
    <property type="entry name" value="PH-like_dom_sf"/>
</dbReference>
<evidence type="ECO:0000256" key="1">
    <source>
        <dbReference type="ARBA" id="ARBA00022723"/>
    </source>
</evidence>
<comment type="caution">
    <text evidence="8">The sequence shown here is derived from an EMBL/GenBank/DDBJ whole genome shotgun (WGS) entry which is preliminary data.</text>
</comment>
<feature type="domain" description="Arf-GAP" evidence="7">
    <location>
        <begin position="546"/>
        <end position="673"/>
    </location>
</feature>
<dbReference type="Gene3D" id="1.10.220.150">
    <property type="entry name" value="Arf GTPase activating protein"/>
    <property type="match status" value="1"/>
</dbReference>
<dbReference type="SUPFAM" id="SSF50729">
    <property type="entry name" value="PH domain-like"/>
    <property type="match status" value="1"/>
</dbReference>
<keyword evidence="1" id="KW-0479">Metal-binding</keyword>
<gene>
    <name evidence="8" type="ORF">D915_010281</name>
</gene>
<keyword evidence="3" id="KW-0862">Zinc</keyword>
<dbReference type="InterPro" id="IPR038508">
    <property type="entry name" value="ArfGAP_dom_sf"/>
</dbReference>
<dbReference type="Gene3D" id="1.20.1270.60">
    <property type="entry name" value="Arfaptin homology (AH) domain/BAR domain"/>
    <property type="match status" value="1"/>
</dbReference>
<feature type="region of interest" description="Disordered" evidence="5">
    <location>
        <begin position="466"/>
        <end position="485"/>
    </location>
</feature>
<dbReference type="PANTHER" id="PTHR23180">
    <property type="entry name" value="CENTAURIN/ARF"/>
    <property type="match status" value="1"/>
</dbReference>
<feature type="region of interest" description="Disordered" evidence="5">
    <location>
        <begin position="513"/>
        <end position="533"/>
    </location>
</feature>
<dbReference type="InterPro" id="IPR004148">
    <property type="entry name" value="BAR_dom"/>
</dbReference>
<dbReference type="Pfam" id="PF16746">
    <property type="entry name" value="BAR_3"/>
    <property type="match status" value="1"/>
</dbReference>
<dbReference type="Proteomes" id="UP000230066">
    <property type="component" value="Unassembled WGS sequence"/>
</dbReference>
<dbReference type="SMART" id="SM00233">
    <property type="entry name" value="PH"/>
    <property type="match status" value="1"/>
</dbReference>
<evidence type="ECO:0000313" key="9">
    <source>
        <dbReference type="Proteomes" id="UP000230066"/>
    </source>
</evidence>
<dbReference type="SUPFAM" id="SSF57863">
    <property type="entry name" value="ArfGap/RecO-like zinc finger"/>
    <property type="match status" value="1"/>
</dbReference>
<dbReference type="GO" id="GO:0008270">
    <property type="term" value="F:zinc ion binding"/>
    <property type="evidence" value="ECO:0007669"/>
    <property type="project" value="UniProtKB-KW"/>
</dbReference>
<dbReference type="PROSITE" id="PS50115">
    <property type="entry name" value="ARFGAP"/>
    <property type="match status" value="1"/>
</dbReference>
<evidence type="ECO:0000256" key="2">
    <source>
        <dbReference type="ARBA" id="ARBA00022771"/>
    </source>
</evidence>
<dbReference type="AlphaFoldDB" id="A0A4E0RAL1"/>
<dbReference type="EMBL" id="JXXN02007537">
    <property type="protein sequence ID" value="THD19058.1"/>
    <property type="molecule type" value="Genomic_DNA"/>
</dbReference>
<evidence type="ECO:0000256" key="5">
    <source>
        <dbReference type="SAM" id="MobiDB-lite"/>
    </source>
</evidence>
<evidence type="ECO:0000256" key="3">
    <source>
        <dbReference type="ARBA" id="ARBA00022833"/>
    </source>
</evidence>
<dbReference type="InterPro" id="IPR045258">
    <property type="entry name" value="ACAP1/2/3-like"/>
</dbReference>
<sequence>MSVHQVDFVPGSARNHEAPRDWNPVNWLTLSEALSDSPLFRQNLTRAELIAAHIQAHYQLTLESCRVAKKTGEAFASALFNLARCLDVDLLPKQTCSVADLPSRWSGVSYDACKGLSQVNHSLTHFARQIRQLTVQLTKPERLMEEARSELDRLFELRANFQRSCEQLDSAIARSASLSPGRPYSEFKQVDAQVTELSVAYRQTAAVYLAGLRTAISSTPLITFLKTNQMVLSAKRVLEEDFDPRRGSLIQFGTAEDSTSNLICFLSKLTSWAETGRRLDCAEGSLPNTTSVPDEKIPQPRPSLQTLAFRGLEGYLFKRSRKRTWRSWSRRWFRLRDNQLVYCKRLPDLTASDLQSFTESTLNVMRSQLGQSGITDRDMNSARLSFEDLLAHSRPGTVIRPQWKVMEPDLHLCTAREGSAGLERRFTFELISPGSRIHLLQAESFVQKERWVEALRTGLLRLQEQQQQQQQEHEQQQSNGSLDGLTPRVDQFLASSLASSDNHLAPSETTALRVHQNKRNNRSNATTTVVTASQQSIPDYDRLRSQGGIILWREPDLAGNRQCADCSVEEASWASINLGVTLCTHCAAAHRGLGVHVSKIRSLTLDNWEPEQLHVMLNLGNRLVNMIYEAQIRRSNGLTRPTVHSSSEHRRQWARAKWAHCQFARLPTTETESGRSAGDWIRHLYDTWSELRVKQSLSSTNTPTCDPRVSGYELNSLESNDLSRRRTTTRKSQRRAILSKFALEFTY</sequence>
<name>A0A4E0RAL1_FASHE</name>
<dbReference type="GO" id="GO:0005737">
    <property type="term" value="C:cytoplasm"/>
    <property type="evidence" value="ECO:0007669"/>
    <property type="project" value="InterPro"/>
</dbReference>
<keyword evidence="2 4" id="KW-0863">Zinc-finger</keyword>
<evidence type="ECO:0000259" key="7">
    <source>
        <dbReference type="PROSITE" id="PS50115"/>
    </source>
</evidence>
<dbReference type="InterPro" id="IPR001849">
    <property type="entry name" value="PH_domain"/>
</dbReference>
<dbReference type="SUPFAM" id="SSF103657">
    <property type="entry name" value="BAR/IMD domain-like"/>
    <property type="match status" value="1"/>
</dbReference>
<organism evidence="8 9">
    <name type="scientific">Fasciola hepatica</name>
    <name type="common">Liver fluke</name>
    <dbReference type="NCBI Taxonomy" id="6192"/>
    <lineage>
        <taxon>Eukaryota</taxon>
        <taxon>Metazoa</taxon>
        <taxon>Spiralia</taxon>
        <taxon>Lophotrochozoa</taxon>
        <taxon>Platyhelminthes</taxon>
        <taxon>Trematoda</taxon>
        <taxon>Digenea</taxon>
        <taxon>Plagiorchiida</taxon>
        <taxon>Echinostomata</taxon>
        <taxon>Echinostomatoidea</taxon>
        <taxon>Fasciolidae</taxon>
        <taxon>Fasciola</taxon>
    </lineage>
</organism>
<keyword evidence="9" id="KW-1185">Reference proteome</keyword>
<accession>A0A4E0RAL1</accession>
<evidence type="ECO:0000256" key="4">
    <source>
        <dbReference type="PROSITE-ProRule" id="PRU00288"/>
    </source>
</evidence>
<dbReference type="InterPro" id="IPR037278">
    <property type="entry name" value="ARFGAP/RecO"/>
</dbReference>
<proteinExistence type="predicted"/>
<dbReference type="Pfam" id="PF01412">
    <property type="entry name" value="ArfGap"/>
    <property type="match status" value="1"/>
</dbReference>
<dbReference type="SMART" id="SM00105">
    <property type="entry name" value="ArfGap"/>
    <property type="match status" value="1"/>
</dbReference>
<dbReference type="PRINTS" id="PR00405">
    <property type="entry name" value="REVINTRACTNG"/>
</dbReference>
<dbReference type="GO" id="GO:0005096">
    <property type="term" value="F:GTPase activator activity"/>
    <property type="evidence" value="ECO:0007669"/>
    <property type="project" value="InterPro"/>
</dbReference>
<dbReference type="InterPro" id="IPR027267">
    <property type="entry name" value="AH/BAR_dom_sf"/>
</dbReference>
<dbReference type="PROSITE" id="PS50003">
    <property type="entry name" value="PH_DOMAIN"/>
    <property type="match status" value="1"/>
</dbReference>
<dbReference type="Gene3D" id="2.30.29.30">
    <property type="entry name" value="Pleckstrin-homology domain (PH domain)/Phosphotyrosine-binding domain (PTB)"/>
    <property type="match status" value="1"/>
</dbReference>
<dbReference type="InterPro" id="IPR001164">
    <property type="entry name" value="ArfGAP_dom"/>
</dbReference>
<feature type="compositionally biased region" description="Polar residues" evidence="5">
    <location>
        <begin position="522"/>
        <end position="533"/>
    </location>
</feature>
<evidence type="ECO:0000259" key="6">
    <source>
        <dbReference type="PROSITE" id="PS50003"/>
    </source>
</evidence>
<reference evidence="8" key="1">
    <citation type="submission" date="2019-03" db="EMBL/GenBank/DDBJ databases">
        <title>Improved annotation for the trematode Fasciola hepatica.</title>
        <authorList>
            <person name="Choi Y.-J."/>
            <person name="Martin J."/>
            <person name="Mitreva M."/>
        </authorList>
    </citation>
    <scope>NUCLEOTIDE SEQUENCE [LARGE SCALE GENOMIC DNA]</scope>
</reference>
<evidence type="ECO:0000313" key="8">
    <source>
        <dbReference type="EMBL" id="THD19058.1"/>
    </source>
</evidence>
<protein>
    <submittedName>
        <fullName evidence="8">Arf-GAP with coiled-coil ANK repeat and PH domain-containing protein 2</fullName>
    </submittedName>
</protein>
<dbReference type="PANTHER" id="PTHR23180:SF399">
    <property type="entry name" value="BLOWN FUSE, ISOFORM A-RELATED"/>
    <property type="match status" value="1"/>
</dbReference>
<feature type="domain" description="PH" evidence="6">
    <location>
        <begin position="309"/>
        <end position="460"/>
    </location>
</feature>